<keyword evidence="5" id="KW-1185">Reference proteome</keyword>
<reference evidence="4 5" key="1">
    <citation type="submission" date="2021-05" db="EMBL/GenBank/DDBJ databases">
        <title>Fusibacter ferrireducens sp. nov., an anaerobic, sulfur- and Fe-reducing bacterium isolated from the mangrove sediment.</title>
        <authorList>
            <person name="Qiu D."/>
        </authorList>
    </citation>
    <scope>NUCLEOTIDE SEQUENCE [LARGE SCALE GENOMIC DNA]</scope>
    <source>
        <strain evidence="4 5">DSM 12116</strain>
    </source>
</reference>
<dbReference type="Gene3D" id="1.10.3210.10">
    <property type="entry name" value="Hypothetical protein af1432"/>
    <property type="match status" value="1"/>
</dbReference>
<sequence length="744" mass="84216">MNFTLKHHYKRLQQNPKLINGVVMACSLCLVFFLLTRAVLSGLYNYEVGSEVKEDIYLKSDVVDTLETEALRAQAIDKTEPVTYIDFSKLVEAKKKLTDYFTTLGEIKETYAEDRELLTRVYAGIEKDNAFALTEDELHTMALLSQERTAVLQNYAVDITSENMANGISNDGIIEASANIDRFIAELTDLREVEQTILKKLVHGALTVNRFIDIEATKDKQSAAAEQVSDVIYKKGTPLAYKGEMLTEKQYQILSDGEMLYASIDYAWMIFLGIGLIVILLWLIMHFYLYEYYPPVLFTVKKYGLLMATFTFVLLLTPFFNNVSPYLIPLPLFSMLISIMLNPAVAVPFGIGLLIIVTLWHNLSVGLSIMYLLGLIFSTLLSKNIRQRSQLMMNGVYTSLVMTFFISAWVLFNRMDLNTLLITLLMTMANGIISAIITIGVMPIFESLFGILTPLRLLELSNPNRDILKRLMLEAPGTYHHSILVGNMAETAAHDIGADNVLARVASFYHDIGKLERPYYFKENQIAGENPHDMLPPQISAGIIKQHVAHGLALSKRHKLPIEIQKVITSHHGTSIIKYFYHLEQQKNEHVDYKIFAYDGPKPVTREEVIIMLADSVEAAVRTLDSPTKPTVRALIDKIVDQKREEGQLNESNITLKELETVKESFIRVLSGIFHERIAYPDVTLPQRDKEEENTTAHQNDSSKTKESLNSNLKDNVKENVKDNYTKHKEISSDQEGNPGHNEA</sequence>
<feature type="transmembrane region" description="Helical" evidence="2">
    <location>
        <begin position="332"/>
        <end position="357"/>
    </location>
</feature>
<feature type="transmembrane region" description="Helical" evidence="2">
    <location>
        <begin position="363"/>
        <end position="382"/>
    </location>
</feature>
<dbReference type="SMART" id="SM00471">
    <property type="entry name" value="HDc"/>
    <property type="match status" value="1"/>
</dbReference>
<evidence type="ECO:0000259" key="3">
    <source>
        <dbReference type="SMART" id="SM00471"/>
    </source>
</evidence>
<dbReference type="Pfam" id="PF01966">
    <property type="entry name" value="HD"/>
    <property type="match status" value="1"/>
</dbReference>
<keyword evidence="2" id="KW-0472">Membrane</keyword>
<dbReference type="PANTHER" id="PTHR36442:SF1">
    <property type="entry name" value="CYCLIC-DI-AMP PHOSPHODIESTERASE PGPH"/>
    <property type="match status" value="1"/>
</dbReference>
<dbReference type="SUPFAM" id="SSF109604">
    <property type="entry name" value="HD-domain/PDEase-like"/>
    <property type="match status" value="1"/>
</dbReference>
<dbReference type="InterPro" id="IPR006674">
    <property type="entry name" value="HD_domain"/>
</dbReference>
<accession>A0ABS5PNL7</accession>
<gene>
    <name evidence="4" type="ORF">KHM83_08775</name>
</gene>
<keyword evidence="2" id="KW-1133">Transmembrane helix</keyword>
<feature type="transmembrane region" description="Helical" evidence="2">
    <location>
        <begin position="394"/>
        <end position="412"/>
    </location>
</feature>
<evidence type="ECO:0000256" key="2">
    <source>
        <dbReference type="SAM" id="Phobius"/>
    </source>
</evidence>
<feature type="region of interest" description="Disordered" evidence="1">
    <location>
        <begin position="684"/>
        <end position="744"/>
    </location>
</feature>
<keyword evidence="2" id="KW-0812">Transmembrane</keyword>
<dbReference type="CDD" id="cd00077">
    <property type="entry name" value="HDc"/>
    <property type="match status" value="1"/>
</dbReference>
<evidence type="ECO:0000256" key="1">
    <source>
        <dbReference type="SAM" id="MobiDB-lite"/>
    </source>
</evidence>
<evidence type="ECO:0000313" key="5">
    <source>
        <dbReference type="Proteomes" id="UP000746471"/>
    </source>
</evidence>
<feature type="transmembrane region" description="Helical" evidence="2">
    <location>
        <begin position="18"/>
        <end position="40"/>
    </location>
</feature>
<dbReference type="InterPro" id="IPR003607">
    <property type="entry name" value="HD/PDEase_dom"/>
</dbReference>
<dbReference type="InterPro" id="IPR052722">
    <property type="entry name" value="PgpH_phosphodiesterase"/>
</dbReference>
<dbReference type="InterPro" id="IPR006675">
    <property type="entry name" value="HDIG_dom"/>
</dbReference>
<dbReference type="InterPro" id="IPR011624">
    <property type="entry name" value="Metal-dep_PHydrolase_7TM_extra"/>
</dbReference>
<organism evidence="4 5">
    <name type="scientific">Fusibacter paucivorans</name>
    <dbReference type="NCBI Taxonomy" id="76009"/>
    <lineage>
        <taxon>Bacteria</taxon>
        <taxon>Bacillati</taxon>
        <taxon>Bacillota</taxon>
        <taxon>Clostridia</taxon>
        <taxon>Eubacteriales</taxon>
        <taxon>Eubacteriales Family XII. Incertae Sedis</taxon>
        <taxon>Fusibacter</taxon>
    </lineage>
</organism>
<evidence type="ECO:0000313" key="4">
    <source>
        <dbReference type="EMBL" id="MBS7526769.1"/>
    </source>
</evidence>
<dbReference type="PANTHER" id="PTHR36442">
    <property type="entry name" value="CYCLIC-DI-AMP PHOSPHODIESTERASE PGPH"/>
    <property type="match status" value="1"/>
</dbReference>
<feature type="domain" description="HD/PDEase" evidence="3">
    <location>
        <begin position="474"/>
        <end position="629"/>
    </location>
</feature>
<feature type="compositionally biased region" description="Basic and acidic residues" evidence="1">
    <location>
        <begin position="687"/>
        <end position="707"/>
    </location>
</feature>
<feature type="transmembrane region" description="Helical" evidence="2">
    <location>
        <begin position="266"/>
        <end position="290"/>
    </location>
</feature>
<protein>
    <submittedName>
        <fullName evidence="4">HDIG domain-containing protein</fullName>
    </submittedName>
</protein>
<proteinExistence type="predicted"/>
<name>A0ABS5PNL7_9FIRM</name>
<feature type="transmembrane region" description="Helical" evidence="2">
    <location>
        <begin position="302"/>
        <end position="320"/>
    </location>
</feature>
<dbReference type="Pfam" id="PF07698">
    <property type="entry name" value="7TM-7TMR_HD"/>
    <property type="match status" value="1"/>
</dbReference>
<dbReference type="Proteomes" id="UP000746471">
    <property type="component" value="Unassembled WGS sequence"/>
</dbReference>
<dbReference type="RefSeq" id="WP_213236629.1">
    <property type="nucleotide sequence ID" value="NZ_JAHBCL010000013.1"/>
</dbReference>
<dbReference type="NCBIfam" id="TIGR00277">
    <property type="entry name" value="HDIG"/>
    <property type="match status" value="1"/>
</dbReference>
<dbReference type="InterPro" id="IPR011621">
    <property type="entry name" value="Metal-dep_PHydrolase_7TM_intra"/>
</dbReference>
<comment type="caution">
    <text evidence="4">The sequence shown here is derived from an EMBL/GenBank/DDBJ whole genome shotgun (WGS) entry which is preliminary data.</text>
</comment>
<feature type="compositionally biased region" description="Basic and acidic residues" evidence="1">
    <location>
        <begin position="715"/>
        <end position="732"/>
    </location>
</feature>
<dbReference type="Pfam" id="PF07697">
    <property type="entry name" value="7TMR-HDED"/>
    <property type="match status" value="1"/>
</dbReference>
<dbReference type="EMBL" id="JAHBCL010000013">
    <property type="protein sequence ID" value="MBS7526769.1"/>
    <property type="molecule type" value="Genomic_DNA"/>
</dbReference>